<evidence type="ECO:0000256" key="1">
    <source>
        <dbReference type="SAM" id="MobiDB-lite"/>
    </source>
</evidence>
<evidence type="ECO:0000313" key="4">
    <source>
        <dbReference type="Proteomes" id="UP000011087"/>
    </source>
</evidence>
<reference evidence="2 4" key="1">
    <citation type="journal article" date="2012" name="Nature">
        <title>Algal genomes reveal evolutionary mosaicism and the fate of nucleomorphs.</title>
        <authorList>
            <consortium name="DOE Joint Genome Institute"/>
            <person name="Curtis B.A."/>
            <person name="Tanifuji G."/>
            <person name="Burki F."/>
            <person name="Gruber A."/>
            <person name="Irimia M."/>
            <person name="Maruyama S."/>
            <person name="Arias M.C."/>
            <person name="Ball S.G."/>
            <person name="Gile G.H."/>
            <person name="Hirakawa Y."/>
            <person name="Hopkins J.F."/>
            <person name="Kuo A."/>
            <person name="Rensing S.A."/>
            <person name="Schmutz J."/>
            <person name="Symeonidi A."/>
            <person name="Elias M."/>
            <person name="Eveleigh R.J."/>
            <person name="Herman E.K."/>
            <person name="Klute M.J."/>
            <person name="Nakayama T."/>
            <person name="Obornik M."/>
            <person name="Reyes-Prieto A."/>
            <person name="Armbrust E.V."/>
            <person name="Aves S.J."/>
            <person name="Beiko R.G."/>
            <person name="Coutinho P."/>
            <person name="Dacks J.B."/>
            <person name="Durnford D.G."/>
            <person name="Fast N.M."/>
            <person name="Green B.R."/>
            <person name="Grisdale C.J."/>
            <person name="Hempel F."/>
            <person name="Henrissat B."/>
            <person name="Hoppner M.P."/>
            <person name="Ishida K."/>
            <person name="Kim E."/>
            <person name="Koreny L."/>
            <person name="Kroth P.G."/>
            <person name="Liu Y."/>
            <person name="Malik S.B."/>
            <person name="Maier U.G."/>
            <person name="McRose D."/>
            <person name="Mock T."/>
            <person name="Neilson J.A."/>
            <person name="Onodera N.T."/>
            <person name="Poole A.M."/>
            <person name="Pritham E.J."/>
            <person name="Richards T.A."/>
            <person name="Rocap G."/>
            <person name="Roy S.W."/>
            <person name="Sarai C."/>
            <person name="Schaack S."/>
            <person name="Shirato S."/>
            <person name="Slamovits C.H."/>
            <person name="Spencer D.F."/>
            <person name="Suzuki S."/>
            <person name="Worden A.Z."/>
            <person name="Zauner S."/>
            <person name="Barry K."/>
            <person name="Bell C."/>
            <person name="Bharti A.K."/>
            <person name="Crow J.A."/>
            <person name="Grimwood J."/>
            <person name="Kramer R."/>
            <person name="Lindquist E."/>
            <person name="Lucas S."/>
            <person name="Salamov A."/>
            <person name="McFadden G.I."/>
            <person name="Lane C.E."/>
            <person name="Keeling P.J."/>
            <person name="Gray M.W."/>
            <person name="Grigoriev I.V."/>
            <person name="Archibald J.M."/>
        </authorList>
    </citation>
    <scope>NUCLEOTIDE SEQUENCE</scope>
    <source>
        <strain evidence="2 4">CCMP2712</strain>
    </source>
</reference>
<feature type="compositionally biased region" description="Polar residues" evidence="1">
    <location>
        <begin position="66"/>
        <end position="75"/>
    </location>
</feature>
<reference evidence="3" key="3">
    <citation type="submission" date="2016-03" db="UniProtKB">
        <authorList>
            <consortium name="EnsemblProtists"/>
        </authorList>
    </citation>
    <scope>IDENTIFICATION</scope>
</reference>
<name>L1ITZ2_GUITC</name>
<dbReference type="RefSeq" id="XP_005826693.1">
    <property type="nucleotide sequence ID" value="XM_005826636.1"/>
</dbReference>
<dbReference type="EMBL" id="JH993037">
    <property type="protein sequence ID" value="EKX39713.1"/>
    <property type="molecule type" value="Genomic_DNA"/>
</dbReference>
<proteinExistence type="predicted"/>
<dbReference type="KEGG" id="gtt:GUITHDRAFT_154353"/>
<evidence type="ECO:0000313" key="3">
    <source>
        <dbReference type="EnsemblProtists" id="EKX39713"/>
    </source>
</evidence>
<organism evidence="2">
    <name type="scientific">Guillardia theta (strain CCMP2712)</name>
    <name type="common">Cryptophyte</name>
    <dbReference type="NCBI Taxonomy" id="905079"/>
    <lineage>
        <taxon>Eukaryota</taxon>
        <taxon>Cryptophyceae</taxon>
        <taxon>Pyrenomonadales</taxon>
        <taxon>Geminigeraceae</taxon>
        <taxon>Guillardia</taxon>
    </lineage>
</organism>
<sequence>MEIPSSWETPYSCDSSGWGAFEKSCISPREEFYNAQSRASPNRFGAEERLSGAATPNRELSKHLHNTSPTNSSFSKASFGGAPFAVKPEGARTGGGLAPPFLTSSPALSLGGMMSGMPIRPNVVMMEPGRGLTNPGPGQNVRGPSPQEGQFRFILTRCRFFFI</sequence>
<dbReference type="EnsemblProtists" id="EKX39713">
    <property type="protein sequence ID" value="EKX39713"/>
    <property type="gene ID" value="GUITHDRAFT_154353"/>
</dbReference>
<protein>
    <submittedName>
        <fullName evidence="2 3">Uncharacterized protein</fullName>
    </submittedName>
</protein>
<feature type="region of interest" description="Disordered" evidence="1">
    <location>
        <begin position="37"/>
        <end position="75"/>
    </location>
</feature>
<dbReference type="Proteomes" id="UP000011087">
    <property type="component" value="Unassembled WGS sequence"/>
</dbReference>
<dbReference type="AlphaFoldDB" id="L1ITZ2"/>
<accession>L1ITZ2</accession>
<keyword evidence="4" id="KW-1185">Reference proteome</keyword>
<dbReference type="GeneID" id="17296484"/>
<dbReference type="PaxDb" id="55529-EKX39713"/>
<reference evidence="4" key="2">
    <citation type="submission" date="2012-11" db="EMBL/GenBank/DDBJ databases">
        <authorList>
            <person name="Kuo A."/>
            <person name="Curtis B.A."/>
            <person name="Tanifuji G."/>
            <person name="Burki F."/>
            <person name="Gruber A."/>
            <person name="Irimia M."/>
            <person name="Maruyama S."/>
            <person name="Arias M.C."/>
            <person name="Ball S.G."/>
            <person name="Gile G.H."/>
            <person name="Hirakawa Y."/>
            <person name="Hopkins J.F."/>
            <person name="Rensing S.A."/>
            <person name="Schmutz J."/>
            <person name="Symeonidi A."/>
            <person name="Elias M."/>
            <person name="Eveleigh R.J."/>
            <person name="Herman E.K."/>
            <person name="Klute M.J."/>
            <person name="Nakayama T."/>
            <person name="Obornik M."/>
            <person name="Reyes-Prieto A."/>
            <person name="Armbrust E.V."/>
            <person name="Aves S.J."/>
            <person name="Beiko R.G."/>
            <person name="Coutinho P."/>
            <person name="Dacks J.B."/>
            <person name="Durnford D.G."/>
            <person name="Fast N.M."/>
            <person name="Green B.R."/>
            <person name="Grisdale C."/>
            <person name="Hempe F."/>
            <person name="Henrissat B."/>
            <person name="Hoppner M.P."/>
            <person name="Ishida K.-I."/>
            <person name="Kim E."/>
            <person name="Koreny L."/>
            <person name="Kroth P.G."/>
            <person name="Liu Y."/>
            <person name="Malik S.-B."/>
            <person name="Maier U.G."/>
            <person name="McRose D."/>
            <person name="Mock T."/>
            <person name="Neilson J.A."/>
            <person name="Onodera N.T."/>
            <person name="Poole A.M."/>
            <person name="Pritham E.J."/>
            <person name="Richards T.A."/>
            <person name="Rocap G."/>
            <person name="Roy S.W."/>
            <person name="Sarai C."/>
            <person name="Schaack S."/>
            <person name="Shirato S."/>
            <person name="Slamovits C.H."/>
            <person name="Spencer D.F."/>
            <person name="Suzuki S."/>
            <person name="Worden A.Z."/>
            <person name="Zauner S."/>
            <person name="Barry K."/>
            <person name="Bell C."/>
            <person name="Bharti A.K."/>
            <person name="Crow J.A."/>
            <person name="Grimwood J."/>
            <person name="Kramer R."/>
            <person name="Lindquist E."/>
            <person name="Lucas S."/>
            <person name="Salamov A."/>
            <person name="McFadden G.I."/>
            <person name="Lane C.E."/>
            <person name="Keeling P.J."/>
            <person name="Gray M.W."/>
            <person name="Grigoriev I.V."/>
            <person name="Archibald J.M."/>
        </authorList>
    </citation>
    <scope>NUCLEOTIDE SEQUENCE</scope>
    <source>
        <strain evidence="4">CCMP2712</strain>
    </source>
</reference>
<dbReference type="HOGENOM" id="CLU_1630192_0_0_1"/>
<evidence type="ECO:0000313" key="2">
    <source>
        <dbReference type="EMBL" id="EKX39713.1"/>
    </source>
</evidence>
<gene>
    <name evidence="2" type="ORF">GUITHDRAFT_154353</name>
</gene>